<dbReference type="Gene3D" id="3.30.565.10">
    <property type="entry name" value="Histidine kinase-like ATPase, C-terminal domain"/>
    <property type="match status" value="1"/>
</dbReference>
<feature type="region of interest" description="Disordered" evidence="2">
    <location>
        <begin position="139"/>
        <end position="159"/>
    </location>
</feature>
<evidence type="ECO:0000256" key="1">
    <source>
        <dbReference type="ARBA" id="ARBA00022527"/>
    </source>
</evidence>
<dbReference type="PANTHER" id="PTHR35526">
    <property type="entry name" value="ANTI-SIGMA-F FACTOR RSBW-RELATED"/>
    <property type="match status" value="1"/>
</dbReference>
<dbReference type="CDD" id="cd16936">
    <property type="entry name" value="HATPase_RsbW-like"/>
    <property type="match status" value="1"/>
</dbReference>
<dbReference type="InterPro" id="IPR003594">
    <property type="entry name" value="HATPase_dom"/>
</dbReference>
<dbReference type="Proteomes" id="UP000601223">
    <property type="component" value="Unassembled WGS sequence"/>
</dbReference>
<dbReference type="PANTHER" id="PTHR35526:SF3">
    <property type="entry name" value="ANTI-SIGMA-F FACTOR RSBW"/>
    <property type="match status" value="1"/>
</dbReference>
<feature type="domain" description="Histidine kinase/HSP90-like ATPase" evidence="3">
    <location>
        <begin position="23"/>
        <end position="130"/>
    </location>
</feature>
<keyword evidence="5" id="KW-1185">Reference proteome</keyword>
<evidence type="ECO:0000256" key="2">
    <source>
        <dbReference type="SAM" id="MobiDB-lite"/>
    </source>
</evidence>
<dbReference type="AlphaFoldDB" id="A0A8J3JJV1"/>
<evidence type="ECO:0000313" key="5">
    <source>
        <dbReference type="Proteomes" id="UP000601223"/>
    </source>
</evidence>
<protein>
    <recommendedName>
        <fullName evidence="3">Histidine kinase/HSP90-like ATPase domain-containing protein</fullName>
    </recommendedName>
</protein>
<evidence type="ECO:0000259" key="3">
    <source>
        <dbReference type="Pfam" id="PF13581"/>
    </source>
</evidence>
<gene>
    <name evidence="4" type="ORF">Cba03nite_17340</name>
</gene>
<dbReference type="InterPro" id="IPR036890">
    <property type="entry name" value="HATPase_C_sf"/>
</dbReference>
<evidence type="ECO:0000313" key="4">
    <source>
        <dbReference type="EMBL" id="GIF80385.1"/>
    </source>
</evidence>
<name>A0A8J3JJV1_9ACTN</name>
<reference evidence="4 5" key="1">
    <citation type="submission" date="2021-01" db="EMBL/GenBank/DDBJ databases">
        <title>Whole genome shotgun sequence of Catellatospora bangladeshensis NBRC 107357.</title>
        <authorList>
            <person name="Komaki H."/>
            <person name="Tamura T."/>
        </authorList>
    </citation>
    <scope>NUCLEOTIDE SEQUENCE [LARGE SCALE GENOMIC DNA]</scope>
    <source>
        <strain evidence="4 5">NBRC 107357</strain>
    </source>
</reference>
<dbReference type="GO" id="GO:0004674">
    <property type="term" value="F:protein serine/threonine kinase activity"/>
    <property type="evidence" value="ECO:0007669"/>
    <property type="project" value="UniProtKB-KW"/>
</dbReference>
<dbReference type="InterPro" id="IPR050267">
    <property type="entry name" value="Anti-sigma-factor_SerPK"/>
</dbReference>
<organism evidence="4 5">
    <name type="scientific">Catellatospora bangladeshensis</name>
    <dbReference type="NCBI Taxonomy" id="310355"/>
    <lineage>
        <taxon>Bacteria</taxon>
        <taxon>Bacillati</taxon>
        <taxon>Actinomycetota</taxon>
        <taxon>Actinomycetes</taxon>
        <taxon>Micromonosporales</taxon>
        <taxon>Micromonosporaceae</taxon>
        <taxon>Catellatospora</taxon>
    </lineage>
</organism>
<keyword evidence="1" id="KW-0723">Serine/threonine-protein kinase</keyword>
<proteinExistence type="predicted"/>
<dbReference type="Pfam" id="PF13581">
    <property type="entry name" value="HATPase_c_2"/>
    <property type="match status" value="1"/>
</dbReference>
<feature type="compositionally biased region" description="Basic and acidic residues" evidence="2">
    <location>
        <begin position="150"/>
        <end position="159"/>
    </location>
</feature>
<keyword evidence="1" id="KW-0808">Transferase</keyword>
<keyword evidence="1" id="KW-0418">Kinase</keyword>
<comment type="caution">
    <text evidence="4">The sequence shown here is derived from an EMBL/GenBank/DDBJ whole genome shotgun (WGS) entry which is preliminary data.</text>
</comment>
<dbReference type="SUPFAM" id="SSF55874">
    <property type="entry name" value="ATPase domain of HSP90 chaperone/DNA topoisomerase II/histidine kinase"/>
    <property type="match status" value="1"/>
</dbReference>
<sequence length="159" mass="17191">MRKVSTPFEQPPWDVATISFSSASQLAAVRDFVGDHALAAGLPPDRVRGLRLAVSEVVTNTLRHTVGGGVMRVWTDGDEVISELTDNGSFRHEVRAPVEHPTAAGGWGLYITGQVCDEFLCYSRPGRTVWRLVLRRAPRPGAAGPAPARPPEDAGEPRL</sequence>
<dbReference type="EMBL" id="BONF01000009">
    <property type="protein sequence ID" value="GIF80385.1"/>
    <property type="molecule type" value="Genomic_DNA"/>
</dbReference>
<accession>A0A8J3JJV1</accession>